<name>A0A5J9T659_9POAL</name>
<evidence type="ECO:0000313" key="2">
    <source>
        <dbReference type="Proteomes" id="UP000324897"/>
    </source>
</evidence>
<comment type="caution">
    <text evidence="1">The sequence shown here is derived from an EMBL/GenBank/DDBJ whole genome shotgun (WGS) entry which is preliminary data.</text>
</comment>
<reference evidence="1 2" key="1">
    <citation type="journal article" date="2019" name="Sci. Rep.">
        <title>A high-quality genome of Eragrostis curvula grass provides insights into Poaceae evolution and supports new strategies to enhance forage quality.</title>
        <authorList>
            <person name="Carballo J."/>
            <person name="Santos B.A.C.M."/>
            <person name="Zappacosta D."/>
            <person name="Garbus I."/>
            <person name="Selva J.P."/>
            <person name="Gallo C.A."/>
            <person name="Diaz A."/>
            <person name="Albertini E."/>
            <person name="Caccamo M."/>
            <person name="Echenique V."/>
        </authorList>
    </citation>
    <scope>NUCLEOTIDE SEQUENCE [LARGE SCALE GENOMIC DNA]</scope>
    <source>
        <strain evidence="2">cv. Victoria</strain>
        <tissue evidence="1">Leaf</tissue>
    </source>
</reference>
<organism evidence="1 2">
    <name type="scientific">Eragrostis curvula</name>
    <name type="common">weeping love grass</name>
    <dbReference type="NCBI Taxonomy" id="38414"/>
    <lineage>
        <taxon>Eukaryota</taxon>
        <taxon>Viridiplantae</taxon>
        <taxon>Streptophyta</taxon>
        <taxon>Embryophyta</taxon>
        <taxon>Tracheophyta</taxon>
        <taxon>Spermatophyta</taxon>
        <taxon>Magnoliopsida</taxon>
        <taxon>Liliopsida</taxon>
        <taxon>Poales</taxon>
        <taxon>Poaceae</taxon>
        <taxon>PACMAD clade</taxon>
        <taxon>Chloridoideae</taxon>
        <taxon>Eragrostideae</taxon>
        <taxon>Eragrostidinae</taxon>
        <taxon>Eragrostis</taxon>
    </lineage>
</organism>
<dbReference type="InterPro" id="IPR044997">
    <property type="entry name" value="F-box_plant"/>
</dbReference>
<protein>
    <recommendedName>
        <fullName evidence="3">FBD domain-containing protein</fullName>
    </recommendedName>
</protein>
<dbReference type="Proteomes" id="UP000324897">
    <property type="component" value="Unassembled WGS sequence"/>
</dbReference>
<keyword evidence="2" id="KW-1185">Reference proteome</keyword>
<gene>
    <name evidence="1" type="ORF">EJB05_49168</name>
</gene>
<evidence type="ECO:0008006" key="3">
    <source>
        <dbReference type="Google" id="ProtNLM"/>
    </source>
</evidence>
<dbReference type="AlphaFoldDB" id="A0A5J9T659"/>
<sequence>MEATGLLGASEIEAAVTKIWIQPEPSNLVGPWLKNLLILYLRHIHGECELDWTTFFLEGAPLLKKIYIEVWDHTCWGYEENELTKDFMEKCEILYQKKTDISWETPDAVKHYSLKQLIIKGYQMEEKFNRYIKRVLKAAVNLELIILLDSGRCECCKFSPATRYPRTEEERILIKKQILEWACSPIKIGIGT</sequence>
<dbReference type="Gramene" id="TVU05981">
    <property type="protein sequence ID" value="TVU05981"/>
    <property type="gene ID" value="EJB05_49168"/>
</dbReference>
<accession>A0A5J9T659</accession>
<proteinExistence type="predicted"/>
<dbReference type="PANTHER" id="PTHR32153">
    <property type="entry name" value="OJ000223_09.16 PROTEIN"/>
    <property type="match status" value="1"/>
</dbReference>
<dbReference type="OrthoDB" id="692734at2759"/>
<evidence type="ECO:0000313" key="1">
    <source>
        <dbReference type="EMBL" id="TVU05981.1"/>
    </source>
</evidence>
<dbReference type="EMBL" id="RWGY01000051">
    <property type="protein sequence ID" value="TVU05981.1"/>
    <property type="molecule type" value="Genomic_DNA"/>
</dbReference>